<dbReference type="Proteomes" id="UP000023152">
    <property type="component" value="Unassembled WGS sequence"/>
</dbReference>
<evidence type="ECO:0000313" key="1">
    <source>
        <dbReference type="EMBL" id="ETO32455.1"/>
    </source>
</evidence>
<evidence type="ECO:0000313" key="2">
    <source>
        <dbReference type="Proteomes" id="UP000023152"/>
    </source>
</evidence>
<name>X6P1P3_RETFI</name>
<keyword evidence="2" id="KW-1185">Reference proteome</keyword>
<organism evidence="1 2">
    <name type="scientific">Reticulomyxa filosa</name>
    <dbReference type="NCBI Taxonomy" id="46433"/>
    <lineage>
        <taxon>Eukaryota</taxon>
        <taxon>Sar</taxon>
        <taxon>Rhizaria</taxon>
        <taxon>Retaria</taxon>
        <taxon>Foraminifera</taxon>
        <taxon>Monothalamids</taxon>
        <taxon>Reticulomyxidae</taxon>
        <taxon>Reticulomyxa</taxon>
    </lineage>
</organism>
<gene>
    <name evidence="1" type="ORF">RFI_04661</name>
</gene>
<reference evidence="1 2" key="1">
    <citation type="journal article" date="2013" name="Curr. Biol.">
        <title>The Genome of the Foraminiferan Reticulomyxa filosa.</title>
        <authorList>
            <person name="Glockner G."/>
            <person name="Hulsmann N."/>
            <person name="Schleicher M."/>
            <person name="Noegel A.A."/>
            <person name="Eichinger L."/>
            <person name="Gallinger C."/>
            <person name="Pawlowski J."/>
            <person name="Sierra R."/>
            <person name="Euteneuer U."/>
            <person name="Pillet L."/>
            <person name="Moustafa A."/>
            <person name="Platzer M."/>
            <person name="Groth M."/>
            <person name="Szafranski K."/>
            <person name="Schliwa M."/>
        </authorList>
    </citation>
    <scope>NUCLEOTIDE SEQUENCE [LARGE SCALE GENOMIC DNA]</scope>
</reference>
<dbReference type="EMBL" id="ASPP01004192">
    <property type="protein sequence ID" value="ETO32455.1"/>
    <property type="molecule type" value="Genomic_DNA"/>
</dbReference>
<sequence>MVYLWPFSAEQMHGYIEKFIKTNKKNKMNENADWSIQKYEETLKNYPNLQKMVEEPFLLRLILTVLPLLMKQHSVGTKISKAQVYEAFNEQWVDIHVQTISMKLTELRIQTDLKKIKSTFQTFCQDLGFDMFLHGNQVATETEFQHEDEQIWNILDPKVEKDNKHIDEKTEMKTNKTTVIPATKAKDIWEKYFSGDRLVTININFYISLAKNFMQHKKFCLIFYHGDPAL</sequence>
<dbReference type="AlphaFoldDB" id="X6P1P3"/>
<proteinExistence type="predicted"/>
<feature type="non-terminal residue" evidence="1">
    <location>
        <position position="230"/>
    </location>
</feature>
<comment type="caution">
    <text evidence="1">The sequence shown here is derived from an EMBL/GenBank/DDBJ whole genome shotgun (WGS) entry which is preliminary data.</text>
</comment>
<accession>X6P1P3</accession>
<protein>
    <submittedName>
        <fullName evidence="1">Uncharacterized protein</fullName>
    </submittedName>
</protein>